<name>A0ABM1QW29_CAMSA</name>
<evidence type="ECO:0000313" key="2">
    <source>
        <dbReference type="RefSeq" id="XP_019090967.1"/>
    </source>
</evidence>
<reference evidence="2" key="2">
    <citation type="submission" date="2025-08" db="UniProtKB">
        <authorList>
            <consortium name="RefSeq"/>
        </authorList>
    </citation>
    <scope>IDENTIFICATION</scope>
    <source>
        <tissue evidence="2">Leaf</tissue>
    </source>
</reference>
<accession>A0ABM1QW29</accession>
<dbReference type="Proteomes" id="UP000694864">
    <property type="component" value="Chromosome 14"/>
</dbReference>
<evidence type="ECO:0000313" key="1">
    <source>
        <dbReference type="Proteomes" id="UP000694864"/>
    </source>
</evidence>
<organism evidence="1 2">
    <name type="scientific">Camelina sativa</name>
    <name type="common">False flax</name>
    <name type="synonym">Myagrum sativum</name>
    <dbReference type="NCBI Taxonomy" id="90675"/>
    <lineage>
        <taxon>Eukaryota</taxon>
        <taxon>Viridiplantae</taxon>
        <taxon>Streptophyta</taxon>
        <taxon>Embryophyta</taxon>
        <taxon>Tracheophyta</taxon>
        <taxon>Spermatophyta</taxon>
        <taxon>Magnoliopsida</taxon>
        <taxon>eudicotyledons</taxon>
        <taxon>Gunneridae</taxon>
        <taxon>Pentapetalae</taxon>
        <taxon>rosids</taxon>
        <taxon>malvids</taxon>
        <taxon>Brassicales</taxon>
        <taxon>Brassicaceae</taxon>
        <taxon>Camelineae</taxon>
        <taxon>Camelina</taxon>
    </lineage>
</organism>
<protein>
    <submittedName>
        <fullName evidence="2">Probable protein phosphatase 2C 4</fullName>
    </submittedName>
</protein>
<feature type="non-terminal residue" evidence="2">
    <location>
        <position position="152"/>
    </location>
</feature>
<reference evidence="1" key="1">
    <citation type="journal article" date="2014" name="Nat. Commun.">
        <title>The emerging biofuel crop Camelina sativa retains a highly undifferentiated hexaploid genome structure.</title>
        <authorList>
            <person name="Kagale S."/>
            <person name="Koh C."/>
            <person name="Nixon J."/>
            <person name="Bollina V."/>
            <person name="Clarke W.E."/>
            <person name="Tuteja R."/>
            <person name="Spillane C."/>
            <person name="Robinson S.J."/>
            <person name="Links M.G."/>
            <person name="Clarke C."/>
            <person name="Higgins E.E."/>
            <person name="Huebert T."/>
            <person name="Sharpe A.G."/>
            <person name="Parkin I.A."/>
        </authorList>
    </citation>
    <scope>NUCLEOTIDE SEQUENCE [LARGE SCALE GENOMIC DNA]</scope>
    <source>
        <strain evidence="1">cv. DH55</strain>
    </source>
</reference>
<gene>
    <name evidence="2" type="primary">LOC109128633</name>
</gene>
<dbReference type="RefSeq" id="XP_019090967.1">
    <property type="nucleotide sequence ID" value="XM_019235422.1"/>
</dbReference>
<proteinExistence type="predicted"/>
<dbReference type="GeneID" id="109128633"/>
<sequence length="152" mass="16031">MGNGVTKLSMCFTGGGGGGGERYRQKNISVLLPDPLDEGLGHSFCYVRPEPTLISSSKVHSEEEDTMTTMFRTISGASVSANTATPLSTSLYDPYGHIDRAAAFESTTSFSSIPLQPIPKSSGPIVLGSGPIERGFLSGPIERGFMSGPLDR</sequence>
<keyword evidence="1" id="KW-1185">Reference proteome</keyword>